<dbReference type="InterPro" id="IPR040442">
    <property type="entry name" value="Pyrv_kinase-like_dom_sf"/>
</dbReference>
<comment type="cofactor">
    <cofactor evidence="1">
        <name>Mg(2+)</name>
        <dbReference type="ChEBI" id="CHEBI:18420"/>
    </cofactor>
</comment>
<evidence type="ECO:0000313" key="7">
    <source>
        <dbReference type="EMBL" id="SNQ45400.1"/>
    </source>
</evidence>
<dbReference type="PIRSF" id="PIRSF015582">
    <property type="entry name" value="Cit_lyase_B"/>
    <property type="match status" value="1"/>
</dbReference>
<evidence type="ECO:0000313" key="8">
    <source>
        <dbReference type="Proteomes" id="UP000234331"/>
    </source>
</evidence>
<feature type="binding site" evidence="4">
    <location>
        <position position="74"/>
    </location>
    <ligand>
        <name>substrate</name>
    </ligand>
</feature>
<evidence type="ECO:0000256" key="2">
    <source>
        <dbReference type="ARBA" id="ARBA00022723"/>
    </source>
</evidence>
<dbReference type="GO" id="GO:0000287">
    <property type="term" value="F:magnesium ion binding"/>
    <property type="evidence" value="ECO:0007669"/>
    <property type="project" value="TreeGrafter"/>
</dbReference>
<dbReference type="InterPro" id="IPR005000">
    <property type="entry name" value="Aldolase/citrate-lyase_domain"/>
</dbReference>
<dbReference type="Pfam" id="PF03328">
    <property type="entry name" value="HpcH_HpaI"/>
    <property type="match status" value="1"/>
</dbReference>
<evidence type="ECO:0000259" key="6">
    <source>
        <dbReference type="Pfam" id="PF03328"/>
    </source>
</evidence>
<feature type="binding site" evidence="4">
    <location>
        <position position="133"/>
    </location>
    <ligand>
        <name>substrate</name>
    </ligand>
</feature>
<dbReference type="RefSeq" id="WP_101829570.1">
    <property type="nucleotide sequence ID" value="NZ_FZMO01000001.1"/>
</dbReference>
<feature type="binding site" evidence="5">
    <location>
        <position position="159"/>
    </location>
    <ligand>
        <name>Mg(2+)</name>
        <dbReference type="ChEBI" id="CHEBI:18420"/>
    </ligand>
</feature>
<dbReference type="OrthoDB" id="5172636at2"/>
<dbReference type="Gene3D" id="3.20.20.60">
    <property type="entry name" value="Phosphoenolpyruvate-binding domains"/>
    <property type="match status" value="1"/>
</dbReference>
<proteinExistence type="predicted"/>
<evidence type="ECO:0000256" key="1">
    <source>
        <dbReference type="ARBA" id="ARBA00001946"/>
    </source>
</evidence>
<reference evidence="7 8" key="1">
    <citation type="submission" date="2017-06" db="EMBL/GenBank/DDBJ databases">
        <authorList>
            <person name="Kim H.J."/>
            <person name="Triplett B.A."/>
        </authorList>
    </citation>
    <scope>NUCLEOTIDE SEQUENCE [LARGE SCALE GENOMIC DNA]</scope>
    <source>
        <strain evidence="7">FRACA_ARgP5</strain>
    </source>
</reference>
<evidence type="ECO:0000256" key="5">
    <source>
        <dbReference type="PIRSR" id="PIRSR015582-2"/>
    </source>
</evidence>
<organism evidence="7 8">
    <name type="scientific">Frankia canadensis</name>
    <dbReference type="NCBI Taxonomy" id="1836972"/>
    <lineage>
        <taxon>Bacteria</taxon>
        <taxon>Bacillati</taxon>
        <taxon>Actinomycetota</taxon>
        <taxon>Actinomycetes</taxon>
        <taxon>Frankiales</taxon>
        <taxon>Frankiaceae</taxon>
        <taxon>Frankia</taxon>
    </lineage>
</organism>
<keyword evidence="2 5" id="KW-0479">Metal-binding</keyword>
<dbReference type="PANTHER" id="PTHR32308:SF10">
    <property type="entry name" value="CITRATE LYASE SUBUNIT BETA"/>
    <property type="match status" value="1"/>
</dbReference>
<evidence type="ECO:0000256" key="3">
    <source>
        <dbReference type="ARBA" id="ARBA00022842"/>
    </source>
</evidence>
<feature type="binding site" evidence="5">
    <location>
        <position position="133"/>
    </location>
    <ligand>
        <name>Mg(2+)</name>
        <dbReference type="ChEBI" id="CHEBI:18420"/>
    </ligand>
</feature>
<dbReference type="AlphaFoldDB" id="A0A2I2KIA5"/>
<dbReference type="InterPro" id="IPR011206">
    <property type="entry name" value="Citrate_lyase_beta/mcl1/mcl2"/>
</dbReference>
<dbReference type="EMBL" id="FZMO01000001">
    <property type="protein sequence ID" value="SNQ45400.1"/>
    <property type="molecule type" value="Genomic_DNA"/>
</dbReference>
<keyword evidence="8" id="KW-1185">Reference proteome</keyword>
<dbReference type="Proteomes" id="UP000234331">
    <property type="component" value="Unassembled WGS sequence"/>
</dbReference>
<dbReference type="SUPFAM" id="SSF51621">
    <property type="entry name" value="Phosphoenolpyruvate/pyruvate domain"/>
    <property type="match status" value="1"/>
</dbReference>
<gene>
    <name evidence="7" type="ORF">FRACA_10159</name>
</gene>
<name>A0A2I2KIA5_9ACTN</name>
<dbReference type="InterPro" id="IPR015813">
    <property type="entry name" value="Pyrv/PenolPyrv_kinase-like_dom"/>
</dbReference>
<feature type="domain" description="HpcH/HpaI aldolase/citrate lyase" evidence="6">
    <location>
        <begin position="24"/>
        <end position="228"/>
    </location>
</feature>
<dbReference type="GO" id="GO:0003824">
    <property type="term" value="F:catalytic activity"/>
    <property type="evidence" value="ECO:0007669"/>
    <property type="project" value="InterPro"/>
</dbReference>
<keyword evidence="3 5" id="KW-0460">Magnesium</keyword>
<accession>A0A2I2KIA5</accession>
<dbReference type="PANTHER" id="PTHR32308">
    <property type="entry name" value="LYASE BETA SUBUNIT, PUTATIVE (AFU_ORTHOLOGUE AFUA_4G13030)-RELATED"/>
    <property type="match status" value="1"/>
</dbReference>
<protein>
    <recommendedName>
        <fullName evidence="6">HpcH/HpaI aldolase/citrate lyase domain-containing protein</fullName>
    </recommendedName>
</protein>
<dbReference type="GO" id="GO:0006107">
    <property type="term" value="P:oxaloacetate metabolic process"/>
    <property type="evidence" value="ECO:0007669"/>
    <property type="project" value="TreeGrafter"/>
</dbReference>
<sequence length="300" mass="32674">MTAGRERYAHVRSLLEVPILVERYWDKVPTVQADAIMIDLEDSAAPADKERARARVVEALGDRSHFGAREVVVRVNNLETPWARGDLVALAHADGDFLVSYPKARSADEVVAVAGILREHRDARPLGLHVMIETAGAVQELDAISAVETVQGLHFGYVDFAADVGSRPFDDAGDDLYLPGSQVRSTVAIAAAAHGLFATGGSLVPNYQDLDVVRRFVRTWRDVGYTACIALAPRHLPIVNEIMTPSPAEVEYARVICRRYEEALLRGEAAVLLDGRVVTRPDYRVAGLVLARAGEPVGHP</sequence>
<evidence type="ECO:0000256" key="4">
    <source>
        <dbReference type="PIRSR" id="PIRSR015582-1"/>
    </source>
</evidence>